<dbReference type="InterPro" id="IPR050493">
    <property type="entry name" value="FAD-dep_Monooxygenase_BioMet"/>
</dbReference>
<feature type="domain" description="FAD-binding" evidence="7">
    <location>
        <begin position="7"/>
        <end position="353"/>
    </location>
</feature>
<dbReference type="PANTHER" id="PTHR13789">
    <property type="entry name" value="MONOOXYGENASE"/>
    <property type="match status" value="1"/>
</dbReference>
<evidence type="ECO:0000256" key="5">
    <source>
        <dbReference type="ARBA" id="ARBA00023033"/>
    </source>
</evidence>
<evidence type="ECO:0000256" key="3">
    <source>
        <dbReference type="ARBA" id="ARBA00022827"/>
    </source>
</evidence>
<dbReference type="Gene3D" id="3.50.50.60">
    <property type="entry name" value="FAD/NAD(P)-binding domain"/>
    <property type="match status" value="1"/>
</dbReference>
<dbReference type="SUPFAM" id="SSF54373">
    <property type="entry name" value="FAD-linked reductases, C-terminal domain"/>
    <property type="match status" value="1"/>
</dbReference>
<evidence type="ECO:0000256" key="1">
    <source>
        <dbReference type="ARBA" id="ARBA00001974"/>
    </source>
</evidence>
<proteinExistence type="predicted"/>
<dbReference type="Proteomes" id="UP000661025">
    <property type="component" value="Unassembled WGS sequence"/>
</dbReference>
<keyword evidence="4" id="KW-0560">Oxidoreductase</keyword>
<evidence type="ECO:0000313" key="8">
    <source>
        <dbReference type="EMBL" id="MBD9729317.1"/>
    </source>
</evidence>
<dbReference type="RefSeq" id="WP_192365503.1">
    <property type="nucleotide sequence ID" value="NZ_JACYXT010000025.1"/>
</dbReference>
<evidence type="ECO:0000313" key="9">
    <source>
        <dbReference type="Proteomes" id="UP000661025"/>
    </source>
</evidence>
<keyword evidence="3" id="KW-0274">FAD</keyword>
<evidence type="ECO:0000256" key="6">
    <source>
        <dbReference type="SAM" id="MobiDB-lite"/>
    </source>
</evidence>
<keyword evidence="5 8" id="KW-0503">Monooxygenase</keyword>
<feature type="region of interest" description="Disordered" evidence="6">
    <location>
        <begin position="353"/>
        <end position="376"/>
    </location>
</feature>
<comment type="caution">
    <text evidence="8">The sequence shown here is derived from an EMBL/GenBank/DDBJ whole genome shotgun (WGS) entry which is preliminary data.</text>
</comment>
<dbReference type="GO" id="GO:0071949">
    <property type="term" value="F:FAD binding"/>
    <property type="evidence" value="ECO:0007669"/>
    <property type="project" value="InterPro"/>
</dbReference>
<gene>
    <name evidence="8" type="ORF">IHE70_40275</name>
</gene>
<comment type="cofactor">
    <cofactor evidence="1">
        <name>FAD</name>
        <dbReference type="ChEBI" id="CHEBI:57692"/>
    </cofactor>
</comment>
<dbReference type="GO" id="GO:0004497">
    <property type="term" value="F:monooxygenase activity"/>
    <property type="evidence" value="ECO:0007669"/>
    <property type="project" value="UniProtKB-KW"/>
</dbReference>
<dbReference type="EMBL" id="JACYXT010000025">
    <property type="protein sequence ID" value="MBD9729317.1"/>
    <property type="molecule type" value="Genomic_DNA"/>
</dbReference>
<organism evidence="8 9">
    <name type="scientific">Streptomyces caniscabiei</name>
    <dbReference type="NCBI Taxonomy" id="2746961"/>
    <lineage>
        <taxon>Bacteria</taxon>
        <taxon>Bacillati</taxon>
        <taxon>Actinomycetota</taxon>
        <taxon>Actinomycetes</taxon>
        <taxon>Kitasatosporales</taxon>
        <taxon>Streptomycetaceae</taxon>
        <taxon>Streptomyces</taxon>
    </lineage>
</organism>
<dbReference type="PRINTS" id="PR00420">
    <property type="entry name" value="RNGMNOXGNASE"/>
</dbReference>
<sequence length="402" mass="41786">MSQQQPHVAVVGAGIGGLTTAIALRRVGIDVDVYEQAPSLGEIGAGIHLAPNGSRLLARLGLGAQLHAVAVQPEAMEVRAFATGAVLMRQPMGKAWADRFDGPHYTLHRADLHALLAAQVPAAHIHLDKRAVAMTEDTDGVTIDFTDGTTRRADVVVGADGVHSLLRRSLVGAERPVFSGSAAIRAVVPASDVTGLPTNTLLTWAGPAGRLLAHPVRGTRAWAFVAVVDDTEASDGTAASGDSWSRPADLAALRAAFAGAEPAARTLVEAATEAGHWSLYDRAPLPRWSTARTTLLGDAAHPMLPHHGQGASQAVEDAVALAACLAGRGDGAHALTAALTRYENLRLAHTSRVREGSLGGGSERLSAPRNTPDAPRAGIQQLVRDVALAQSYDVEADLAARV</sequence>
<dbReference type="PANTHER" id="PTHR13789:SF318">
    <property type="entry name" value="GERANYLGERANYL DIPHOSPHATE REDUCTASE"/>
    <property type="match status" value="1"/>
</dbReference>
<evidence type="ECO:0000256" key="4">
    <source>
        <dbReference type="ARBA" id="ARBA00023002"/>
    </source>
</evidence>
<evidence type="ECO:0000256" key="2">
    <source>
        <dbReference type="ARBA" id="ARBA00022630"/>
    </source>
</evidence>
<evidence type="ECO:0000259" key="7">
    <source>
        <dbReference type="Pfam" id="PF01494"/>
    </source>
</evidence>
<dbReference type="InterPro" id="IPR002938">
    <property type="entry name" value="FAD-bd"/>
</dbReference>
<dbReference type="InterPro" id="IPR036188">
    <property type="entry name" value="FAD/NAD-bd_sf"/>
</dbReference>
<keyword evidence="2" id="KW-0285">Flavoprotein</keyword>
<reference evidence="8" key="1">
    <citation type="submission" date="2020-09" db="EMBL/GenBank/DDBJ databases">
        <title>Streptomyces canutascabiei sp. nov., which causes potato common scab and is distributed across the world.</title>
        <authorList>
            <person name="Nguyen H.P."/>
            <person name="Weisberg A.J."/>
            <person name="Chang J.H."/>
            <person name="Clarke C.R."/>
        </authorList>
    </citation>
    <scope>NUCLEOTIDE SEQUENCE</scope>
    <source>
        <strain evidence="8">ID-01-6.2a</strain>
    </source>
</reference>
<accession>A0A927LC86</accession>
<dbReference type="AlphaFoldDB" id="A0A927LC86"/>
<dbReference type="SUPFAM" id="SSF51905">
    <property type="entry name" value="FAD/NAD(P)-binding domain"/>
    <property type="match status" value="1"/>
</dbReference>
<name>A0A927LC86_9ACTN</name>
<dbReference type="Pfam" id="PF01494">
    <property type="entry name" value="FAD_binding_3"/>
    <property type="match status" value="1"/>
</dbReference>
<protein>
    <submittedName>
        <fullName evidence="8">FAD-dependent monooxygenase</fullName>
    </submittedName>
</protein>